<keyword evidence="3" id="KW-1185">Reference proteome</keyword>
<dbReference type="RefSeq" id="WP_386415995.1">
    <property type="nucleotide sequence ID" value="NZ_JBHSZO010000025.1"/>
</dbReference>
<sequence>METTSRTGTTDLTRVPGADAAPGEARPVDGFLRASFPFYGLDTAFAGPRWLLRTGSGADGQIEHGSLGHGDTPSYLTEASPSATREHRFAVVVTVASRPVRRSADGAGYLDATSVSSAAWLAGSGLLSCTWPARMERGMREDWLAQQTGVAWELADELQGAHVSSDWSALTLPVDGRPLPFHYRESEYGWVLAGSTHDGQAHLGAYGRGLSAYGLAFSQIGDLASYE</sequence>
<reference evidence="3" key="1">
    <citation type="journal article" date="2019" name="Int. J. Syst. Evol. Microbiol.">
        <title>The Global Catalogue of Microorganisms (GCM) 10K type strain sequencing project: providing services to taxonomists for standard genome sequencing and annotation.</title>
        <authorList>
            <consortium name="The Broad Institute Genomics Platform"/>
            <consortium name="The Broad Institute Genome Sequencing Center for Infectious Disease"/>
            <person name="Wu L."/>
            <person name="Ma J."/>
        </authorList>
    </citation>
    <scope>NUCLEOTIDE SEQUENCE [LARGE SCALE GENOMIC DNA]</scope>
    <source>
        <strain evidence="3">CGMCC 1.13681</strain>
    </source>
</reference>
<feature type="region of interest" description="Disordered" evidence="1">
    <location>
        <begin position="1"/>
        <end position="26"/>
    </location>
</feature>
<name>A0ABW2GGF6_9ACTN</name>
<evidence type="ECO:0000256" key="1">
    <source>
        <dbReference type="SAM" id="MobiDB-lite"/>
    </source>
</evidence>
<gene>
    <name evidence="2" type="ORF">ACFQLX_17015</name>
</gene>
<accession>A0ABW2GGF6</accession>
<protein>
    <submittedName>
        <fullName evidence="2">Uncharacterized protein</fullName>
    </submittedName>
</protein>
<dbReference type="Proteomes" id="UP001596413">
    <property type="component" value="Unassembled WGS sequence"/>
</dbReference>
<feature type="compositionally biased region" description="Low complexity" evidence="1">
    <location>
        <begin position="1"/>
        <end position="13"/>
    </location>
</feature>
<organism evidence="2 3">
    <name type="scientific">Streptomyces polyrhachis</name>
    <dbReference type="NCBI Taxonomy" id="1282885"/>
    <lineage>
        <taxon>Bacteria</taxon>
        <taxon>Bacillati</taxon>
        <taxon>Actinomycetota</taxon>
        <taxon>Actinomycetes</taxon>
        <taxon>Kitasatosporales</taxon>
        <taxon>Streptomycetaceae</taxon>
        <taxon>Streptomyces</taxon>
    </lineage>
</organism>
<comment type="caution">
    <text evidence="2">The sequence shown here is derived from an EMBL/GenBank/DDBJ whole genome shotgun (WGS) entry which is preliminary data.</text>
</comment>
<dbReference type="EMBL" id="JBHSZO010000025">
    <property type="protein sequence ID" value="MFC7219850.1"/>
    <property type="molecule type" value="Genomic_DNA"/>
</dbReference>
<evidence type="ECO:0000313" key="3">
    <source>
        <dbReference type="Proteomes" id="UP001596413"/>
    </source>
</evidence>
<proteinExistence type="predicted"/>
<feature type="region of interest" description="Disordered" evidence="1">
    <location>
        <begin position="62"/>
        <end position="81"/>
    </location>
</feature>
<evidence type="ECO:0000313" key="2">
    <source>
        <dbReference type="EMBL" id="MFC7219850.1"/>
    </source>
</evidence>